<evidence type="ECO:0000259" key="9">
    <source>
        <dbReference type="Pfam" id="PF05161"/>
    </source>
</evidence>
<dbReference type="PANTHER" id="PTHR12227:SF0">
    <property type="entry name" value="GLYCERATE KINASE"/>
    <property type="match status" value="1"/>
</dbReference>
<dbReference type="Gene3D" id="3.40.50.10180">
    <property type="entry name" value="Glycerate kinase, MOFRL-like N-terminal domain"/>
    <property type="match status" value="1"/>
</dbReference>
<dbReference type="GO" id="GO:0005737">
    <property type="term" value="C:cytoplasm"/>
    <property type="evidence" value="ECO:0007669"/>
    <property type="project" value="TreeGrafter"/>
</dbReference>
<dbReference type="InterPro" id="IPR039760">
    <property type="entry name" value="MOFRL_protein"/>
</dbReference>
<keyword evidence="8" id="KW-0067">ATP-binding</keyword>
<evidence type="ECO:0000256" key="6">
    <source>
        <dbReference type="ARBA" id="ARBA00022741"/>
    </source>
</evidence>
<accession>A0A9Q0S6L2</accession>
<dbReference type="OrthoDB" id="44918at2759"/>
<evidence type="ECO:0000256" key="5">
    <source>
        <dbReference type="ARBA" id="ARBA00022679"/>
    </source>
</evidence>
<organism evidence="11 12">
    <name type="scientific">Pseudolycoriella hygida</name>
    <dbReference type="NCBI Taxonomy" id="35572"/>
    <lineage>
        <taxon>Eukaryota</taxon>
        <taxon>Metazoa</taxon>
        <taxon>Ecdysozoa</taxon>
        <taxon>Arthropoda</taxon>
        <taxon>Hexapoda</taxon>
        <taxon>Insecta</taxon>
        <taxon>Pterygota</taxon>
        <taxon>Neoptera</taxon>
        <taxon>Endopterygota</taxon>
        <taxon>Diptera</taxon>
        <taxon>Nematocera</taxon>
        <taxon>Sciaroidea</taxon>
        <taxon>Sciaridae</taxon>
        <taxon>Pseudolycoriella</taxon>
    </lineage>
</organism>
<dbReference type="FunFam" id="3.40.50.10180:FF:000001">
    <property type="entry name" value="Glycerate kinase"/>
    <property type="match status" value="1"/>
</dbReference>
<comment type="catalytic activity">
    <reaction evidence="1">
        <text>(R)-glycerate + ATP = (2R)-3-phosphoglycerate + ADP + H(+)</text>
        <dbReference type="Rhea" id="RHEA:23516"/>
        <dbReference type="ChEBI" id="CHEBI:15378"/>
        <dbReference type="ChEBI" id="CHEBI:16659"/>
        <dbReference type="ChEBI" id="CHEBI:30616"/>
        <dbReference type="ChEBI" id="CHEBI:58272"/>
        <dbReference type="ChEBI" id="CHEBI:456216"/>
        <dbReference type="EC" id="2.7.1.31"/>
    </reaction>
</comment>
<evidence type="ECO:0000259" key="10">
    <source>
        <dbReference type="Pfam" id="PF13660"/>
    </source>
</evidence>
<dbReference type="InterPro" id="IPR007835">
    <property type="entry name" value="MOFRL"/>
</dbReference>
<dbReference type="InterPro" id="IPR025286">
    <property type="entry name" value="MOFRL_assoc_dom"/>
</dbReference>
<dbReference type="AlphaFoldDB" id="A0A9Q0S6L2"/>
<dbReference type="GO" id="GO:0008887">
    <property type="term" value="F:glycerate kinase activity"/>
    <property type="evidence" value="ECO:0007669"/>
    <property type="project" value="UniProtKB-EC"/>
</dbReference>
<dbReference type="Pfam" id="PF05161">
    <property type="entry name" value="MOFRL"/>
    <property type="match status" value="1"/>
</dbReference>
<evidence type="ECO:0000256" key="7">
    <source>
        <dbReference type="ARBA" id="ARBA00022777"/>
    </source>
</evidence>
<dbReference type="PANTHER" id="PTHR12227">
    <property type="entry name" value="GLYCERATE KINASE"/>
    <property type="match status" value="1"/>
</dbReference>
<dbReference type="EMBL" id="WJQU01000001">
    <property type="protein sequence ID" value="KAJ6645410.1"/>
    <property type="molecule type" value="Genomic_DNA"/>
</dbReference>
<dbReference type="InterPro" id="IPR038614">
    <property type="entry name" value="GK_N_sf"/>
</dbReference>
<protein>
    <recommendedName>
        <fullName evidence="4">Glycerate kinase</fullName>
        <ecNumber evidence="3">2.7.1.31</ecNumber>
    </recommendedName>
</protein>
<comment type="similarity">
    <text evidence="2">Belongs to the glycerate kinase type-2 family.</text>
</comment>
<evidence type="ECO:0000256" key="8">
    <source>
        <dbReference type="ARBA" id="ARBA00022840"/>
    </source>
</evidence>
<dbReference type="Gene3D" id="3.40.1480.10">
    <property type="entry name" value="MOFRL domain"/>
    <property type="match status" value="1"/>
</dbReference>
<keyword evidence="5" id="KW-0808">Transferase</keyword>
<evidence type="ECO:0000256" key="3">
    <source>
        <dbReference type="ARBA" id="ARBA00012101"/>
    </source>
</evidence>
<evidence type="ECO:0000313" key="12">
    <source>
        <dbReference type="Proteomes" id="UP001151699"/>
    </source>
</evidence>
<sequence>MVRLTLVCKMCDSRNYNRILKTVFKTSVESVKPKSLLNAKKIEFISPHSVRVGDEFIDIENRKCHLVGFGKAVLGMAVQMERILGDALASGILSVPVGTKERFAMDPDMQLSRNSVVEVFEGAKNNLPDENAERTAKYILEQANRLTDSDVLFVLISGGGSALLPVPVPPISLNEKVHLIKTLASHGATINELNKVRINISLTKGGKLALAARNAHRVVSLIISDICGDPLDLIASGPTITPENSTEEARDILQKYDLLKSVPSSILQSLSGSTFPGSITNSSAHIIGNNSLAIDVVINELSELQIRGVCMSKRIEGDVEMLSSVYCKLAEAIYRLDEGQLDQENFERFINDLEQSLMLEKNFCTQVVNMLLDKTNRRPICVISGGETTVKIRGKGIGGRNQELALRIAREIRNNSTINDIAFLSAGTDGIDGPCDAAGAVASLQMAVDCSKVGNIDTYIDTNDSYSLLKQLDDKRHHIIIGHTGTNVMDLHLLIVPLKTSKHNHEKN</sequence>
<evidence type="ECO:0000256" key="1">
    <source>
        <dbReference type="ARBA" id="ARBA00000694"/>
    </source>
</evidence>
<evidence type="ECO:0000256" key="2">
    <source>
        <dbReference type="ARBA" id="ARBA00005393"/>
    </source>
</evidence>
<reference evidence="11" key="1">
    <citation type="submission" date="2022-07" db="EMBL/GenBank/DDBJ databases">
        <authorList>
            <person name="Trinca V."/>
            <person name="Uliana J.V.C."/>
            <person name="Torres T.T."/>
            <person name="Ward R.J."/>
            <person name="Monesi N."/>
        </authorList>
    </citation>
    <scope>NUCLEOTIDE SEQUENCE</scope>
    <source>
        <strain evidence="11">HSMRA1968</strain>
        <tissue evidence="11">Whole embryos</tissue>
    </source>
</reference>
<feature type="domain" description="MOFRL-associated" evidence="10">
    <location>
        <begin position="20"/>
        <end position="270"/>
    </location>
</feature>
<keyword evidence="12" id="KW-1185">Reference proteome</keyword>
<name>A0A9Q0S6L2_9DIPT</name>
<feature type="domain" description="MOFRL" evidence="9">
    <location>
        <begin position="380"/>
        <end position="490"/>
    </location>
</feature>
<keyword evidence="7 11" id="KW-0418">Kinase</keyword>
<dbReference type="GO" id="GO:0005524">
    <property type="term" value="F:ATP binding"/>
    <property type="evidence" value="ECO:0007669"/>
    <property type="project" value="UniProtKB-KW"/>
</dbReference>
<dbReference type="Pfam" id="PF13660">
    <property type="entry name" value="DUF4147"/>
    <property type="match status" value="1"/>
</dbReference>
<keyword evidence="6" id="KW-0547">Nucleotide-binding</keyword>
<evidence type="ECO:0000256" key="4">
    <source>
        <dbReference type="ARBA" id="ARBA00020720"/>
    </source>
</evidence>
<dbReference type="Proteomes" id="UP001151699">
    <property type="component" value="Chromosome A"/>
</dbReference>
<evidence type="ECO:0000313" key="11">
    <source>
        <dbReference type="EMBL" id="KAJ6645410.1"/>
    </source>
</evidence>
<gene>
    <name evidence="11" type="primary">glyctk</name>
    <name evidence="11" type="ORF">Bhyg_00616</name>
</gene>
<dbReference type="InterPro" id="IPR037035">
    <property type="entry name" value="GK-like_C_sf"/>
</dbReference>
<comment type="caution">
    <text evidence="11">The sequence shown here is derived from an EMBL/GenBank/DDBJ whole genome shotgun (WGS) entry which is preliminary data.</text>
</comment>
<dbReference type="SUPFAM" id="SSF82544">
    <property type="entry name" value="GckA/TtuD-like"/>
    <property type="match status" value="1"/>
</dbReference>
<dbReference type="EC" id="2.7.1.31" evidence="3"/>
<proteinExistence type="inferred from homology"/>